<comment type="caution">
    <text evidence="1">The sequence shown here is derived from an EMBL/GenBank/DDBJ whole genome shotgun (WGS) entry which is preliminary data.</text>
</comment>
<name>A0A7J7GRY7_CAMSI</name>
<gene>
    <name evidence="1" type="ORF">HYC85_019898</name>
</gene>
<dbReference type="EMBL" id="JACBKZ010000009">
    <property type="protein sequence ID" value="KAF5942256.1"/>
    <property type="molecule type" value="Genomic_DNA"/>
</dbReference>
<proteinExistence type="predicted"/>
<evidence type="ECO:0000313" key="1">
    <source>
        <dbReference type="EMBL" id="KAF5942256.1"/>
    </source>
</evidence>
<evidence type="ECO:0000313" key="2">
    <source>
        <dbReference type="Proteomes" id="UP000593564"/>
    </source>
</evidence>
<dbReference type="AlphaFoldDB" id="A0A7J7GRY7"/>
<accession>A0A7J7GRY7</accession>
<protein>
    <submittedName>
        <fullName evidence="1">Uncharacterized protein</fullName>
    </submittedName>
</protein>
<sequence length="50" mass="5556">MFGYSCILIDVYLCIINCSNILSMGRTMQSYVTNILGSLDTLGSFMPVKK</sequence>
<reference evidence="1 2" key="2">
    <citation type="submission" date="2020-07" db="EMBL/GenBank/DDBJ databases">
        <title>Genome assembly of wild tea tree DASZ reveals pedigree and selection history of tea varieties.</title>
        <authorList>
            <person name="Zhang W."/>
        </authorList>
    </citation>
    <scope>NUCLEOTIDE SEQUENCE [LARGE SCALE GENOMIC DNA]</scope>
    <source>
        <strain evidence="2">cv. G240</strain>
        <tissue evidence="1">Leaf</tissue>
    </source>
</reference>
<reference evidence="2" key="1">
    <citation type="journal article" date="2020" name="Nat. Commun.">
        <title>Genome assembly of wild tea tree DASZ reveals pedigree and selection history of tea varieties.</title>
        <authorList>
            <person name="Zhang W."/>
            <person name="Zhang Y."/>
            <person name="Qiu H."/>
            <person name="Guo Y."/>
            <person name="Wan H."/>
            <person name="Zhang X."/>
            <person name="Scossa F."/>
            <person name="Alseekh S."/>
            <person name="Zhang Q."/>
            <person name="Wang P."/>
            <person name="Xu L."/>
            <person name="Schmidt M.H."/>
            <person name="Jia X."/>
            <person name="Li D."/>
            <person name="Zhu A."/>
            <person name="Guo F."/>
            <person name="Chen W."/>
            <person name="Ni D."/>
            <person name="Usadel B."/>
            <person name="Fernie A.R."/>
            <person name="Wen W."/>
        </authorList>
    </citation>
    <scope>NUCLEOTIDE SEQUENCE [LARGE SCALE GENOMIC DNA]</scope>
    <source>
        <strain evidence="2">cv. G240</strain>
    </source>
</reference>
<dbReference type="Proteomes" id="UP000593564">
    <property type="component" value="Unassembled WGS sequence"/>
</dbReference>
<keyword evidence="2" id="KW-1185">Reference proteome</keyword>
<organism evidence="1 2">
    <name type="scientific">Camellia sinensis</name>
    <name type="common">Tea plant</name>
    <name type="synonym">Thea sinensis</name>
    <dbReference type="NCBI Taxonomy" id="4442"/>
    <lineage>
        <taxon>Eukaryota</taxon>
        <taxon>Viridiplantae</taxon>
        <taxon>Streptophyta</taxon>
        <taxon>Embryophyta</taxon>
        <taxon>Tracheophyta</taxon>
        <taxon>Spermatophyta</taxon>
        <taxon>Magnoliopsida</taxon>
        <taxon>eudicotyledons</taxon>
        <taxon>Gunneridae</taxon>
        <taxon>Pentapetalae</taxon>
        <taxon>asterids</taxon>
        <taxon>Ericales</taxon>
        <taxon>Theaceae</taxon>
        <taxon>Camellia</taxon>
    </lineage>
</organism>